<protein>
    <recommendedName>
        <fullName evidence="4">Transmembrane protein</fullName>
    </recommendedName>
</protein>
<name>A0A2G6KLF4_9BACT</name>
<proteinExistence type="predicted"/>
<organism evidence="2 3">
    <name type="scientific">candidate division KSB3 bacterium</name>
    <dbReference type="NCBI Taxonomy" id="2044937"/>
    <lineage>
        <taxon>Bacteria</taxon>
        <taxon>candidate division KSB3</taxon>
    </lineage>
</organism>
<feature type="transmembrane region" description="Helical" evidence="1">
    <location>
        <begin position="31"/>
        <end position="51"/>
    </location>
</feature>
<dbReference type="AlphaFoldDB" id="A0A2G6KLF4"/>
<dbReference type="EMBL" id="PDSK01000010">
    <property type="protein sequence ID" value="PIE36484.1"/>
    <property type="molecule type" value="Genomic_DNA"/>
</dbReference>
<accession>A0A2G6KLF4</accession>
<evidence type="ECO:0008006" key="4">
    <source>
        <dbReference type="Google" id="ProtNLM"/>
    </source>
</evidence>
<evidence type="ECO:0000313" key="2">
    <source>
        <dbReference type="EMBL" id="PIE36484.1"/>
    </source>
</evidence>
<keyword evidence="1" id="KW-0472">Membrane</keyword>
<comment type="caution">
    <text evidence="2">The sequence shown here is derived from an EMBL/GenBank/DDBJ whole genome shotgun (WGS) entry which is preliminary data.</text>
</comment>
<reference evidence="2 3" key="1">
    <citation type="submission" date="2017-10" db="EMBL/GenBank/DDBJ databases">
        <title>Novel microbial diversity and functional potential in the marine mammal oral microbiome.</title>
        <authorList>
            <person name="Dudek N.K."/>
            <person name="Sun C.L."/>
            <person name="Burstein D."/>
            <person name="Kantor R.S."/>
            <person name="Aliaga Goltsman D.S."/>
            <person name="Bik E.M."/>
            <person name="Thomas B.C."/>
            <person name="Banfield J.F."/>
            <person name="Relman D.A."/>
        </authorList>
    </citation>
    <scope>NUCLEOTIDE SEQUENCE [LARGE SCALE GENOMIC DNA]</scope>
    <source>
        <strain evidence="2">DOLJORAL78_47_16</strain>
    </source>
</reference>
<keyword evidence="1" id="KW-1133">Transmembrane helix</keyword>
<keyword evidence="1" id="KW-0812">Transmembrane</keyword>
<gene>
    <name evidence="2" type="ORF">CSA56_00300</name>
</gene>
<evidence type="ECO:0000313" key="3">
    <source>
        <dbReference type="Proteomes" id="UP000230821"/>
    </source>
</evidence>
<dbReference type="Proteomes" id="UP000230821">
    <property type="component" value="Unassembled WGS sequence"/>
</dbReference>
<sequence>MESLNRQVECRSRLALKHVERERSTDGRSPFTGLLVMIFMVPAIHHIYSTWPRSFSLDKKKTWAVRIAGEKIVAARRDTANVPAERHH</sequence>
<evidence type="ECO:0000256" key="1">
    <source>
        <dbReference type="SAM" id="Phobius"/>
    </source>
</evidence>